<feature type="domain" description="FAD/NAD(P)-binding" evidence="2">
    <location>
        <begin position="4"/>
        <end position="266"/>
    </location>
</feature>
<evidence type="ECO:0000313" key="4">
    <source>
        <dbReference type="Proteomes" id="UP000632222"/>
    </source>
</evidence>
<accession>A0ABQ2CX71</accession>
<dbReference type="InterPro" id="IPR023753">
    <property type="entry name" value="FAD/NAD-binding_dom"/>
</dbReference>
<reference evidence="4" key="1">
    <citation type="journal article" date="2019" name="Int. J. Syst. Evol. Microbiol.">
        <title>The Global Catalogue of Microorganisms (GCM) 10K type strain sequencing project: providing services to taxonomists for standard genome sequencing and annotation.</title>
        <authorList>
            <consortium name="The Broad Institute Genomics Platform"/>
            <consortium name="The Broad Institute Genome Sequencing Center for Infectious Disease"/>
            <person name="Wu L."/>
            <person name="Ma J."/>
        </authorList>
    </citation>
    <scope>NUCLEOTIDE SEQUENCE [LARGE SCALE GENOMIC DNA]</scope>
    <source>
        <strain evidence="4">JCM 14370</strain>
    </source>
</reference>
<evidence type="ECO:0000259" key="2">
    <source>
        <dbReference type="Pfam" id="PF07992"/>
    </source>
</evidence>
<dbReference type="Pfam" id="PF07992">
    <property type="entry name" value="Pyr_redox_2"/>
    <property type="match status" value="1"/>
</dbReference>
<dbReference type="PRINTS" id="PR00411">
    <property type="entry name" value="PNDRDTASEI"/>
</dbReference>
<dbReference type="EMBL" id="BMOD01000004">
    <property type="protein sequence ID" value="GGJ29699.1"/>
    <property type="molecule type" value="Genomic_DNA"/>
</dbReference>
<proteinExistence type="predicted"/>
<dbReference type="Gene3D" id="3.50.50.60">
    <property type="entry name" value="FAD/NAD(P)-binding domain"/>
    <property type="match status" value="3"/>
</dbReference>
<protein>
    <submittedName>
        <fullName evidence="3">Oxidoreductase</fullName>
    </submittedName>
</protein>
<dbReference type="RefSeq" id="WP_189001902.1">
    <property type="nucleotide sequence ID" value="NZ_BMOD01000004.1"/>
</dbReference>
<sequence>MHAEVLVVGAGPAGLAAARAASKNAKVTLLDDNAKMGGQIWRNRPDLKLPANVQWLPSSGIAGVLDEKTLLLEGKALSFDQVILCTGARELHLPFPGWTLPGVLGAGGLQAMIKNGLDVAGKTIVVAGSGPLLLAVAALARQKGAKVLKILEQAPTWQLLPFLRALSAGKILQAAQMGPQTLLGYNPDAYLLQASGEGQLQQVICQIQGKTVQLECDLLAVGFGLVPNLELAVQLGCRLDQGFIQVDDTCKTSQKGIYAAGEITGIGGLDRALLQGEISGLAATNQTIKNLVPRLRASQRFVRTLKNSFTLRPEVLKLAQPDTIVCRCEDVRLSQAQQHDNWRSAKLHTRLGMGACQGRTCAPICQILLGLDSPQTRPPIFATPLKNLLLEEEP</sequence>
<organism evidence="3 4">
    <name type="scientific">Deinococcus roseus</name>
    <dbReference type="NCBI Taxonomy" id="392414"/>
    <lineage>
        <taxon>Bacteria</taxon>
        <taxon>Thermotogati</taxon>
        <taxon>Deinococcota</taxon>
        <taxon>Deinococci</taxon>
        <taxon>Deinococcales</taxon>
        <taxon>Deinococcaceae</taxon>
        <taxon>Deinococcus</taxon>
    </lineage>
</organism>
<evidence type="ECO:0000313" key="3">
    <source>
        <dbReference type="EMBL" id="GGJ29699.1"/>
    </source>
</evidence>
<dbReference type="PANTHER" id="PTHR42949:SF3">
    <property type="entry name" value="ANAEROBIC GLYCEROL-3-PHOSPHATE DEHYDROGENASE SUBUNIT B"/>
    <property type="match status" value="1"/>
</dbReference>
<dbReference type="SUPFAM" id="SSF51905">
    <property type="entry name" value="FAD/NAD(P)-binding domain"/>
    <property type="match status" value="1"/>
</dbReference>
<dbReference type="InterPro" id="IPR041854">
    <property type="entry name" value="BFD-like_2Fe2S-bd_dom_sf"/>
</dbReference>
<dbReference type="Proteomes" id="UP000632222">
    <property type="component" value="Unassembled WGS sequence"/>
</dbReference>
<gene>
    <name evidence="3" type="ORF">GCM10008938_14680</name>
</gene>
<evidence type="ECO:0000256" key="1">
    <source>
        <dbReference type="ARBA" id="ARBA00023002"/>
    </source>
</evidence>
<comment type="caution">
    <text evidence="3">The sequence shown here is derived from an EMBL/GenBank/DDBJ whole genome shotgun (WGS) entry which is preliminary data.</text>
</comment>
<dbReference type="InterPro" id="IPR036188">
    <property type="entry name" value="FAD/NAD-bd_sf"/>
</dbReference>
<dbReference type="PANTHER" id="PTHR42949">
    <property type="entry name" value="ANAEROBIC GLYCEROL-3-PHOSPHATE DEHYDROGENASE SUBUNIT B"/>
    <property type="match status" value="1"/>
</dbReference>
<name>A0ABQ2CX71_9DEIO</name>
<dbReference type="InterPro" id="IPR051691">
    <property type="entry name" value="Metab_Enz_Cyan_OpOx_G3PDH"/>
</dbReference>
<dbReference type="PRINTS" id="PR00368">
    <property type="entry name" value="FADPNR"/>
</dbReference>
<keyword evidence="4" id="KW-1185">Reference proteome</keyword>
<keyword evidence="1" id="KW-0560">Oxidoreductase</keyword>
<dbReference type="Gene3D" id="1.10.10.1100">
    <property type="entry name" value="BFD-like [2Fe-2S]-binding domain"/>
    <property type="match status" value="1"/>
</dbReference>